<dbReference type="NCBIfam" id="TIGR01398">
    <property type="entry name" value="FlhA"/>
    <property type="match status" value="1"/>
</dbReference>
<dbReference type="InterPro" id="IPR042193">
    <property type="entry name" value="FHIPEP_3"/>
</dbReference>
<protein>
    <recommendedName>
        <fullName evidence="7">Flagellar biosynthesis protein FlhA</fullName>
    </recommendedName>
</protein>
<accession>A0ABT1N9Q4</accession>
<feature type="transmembrane region" description="Helical" evidence="7">
    <location>
        <begin position="230"/>
        <end position="249"/>
    </location>
</feature>
<keyword evidence="7" id="KW-0653">Protein transport</keyword>
<evidence type="ECO:0000256" key="5">
    <source>
        <dbReference type="ARBA" id="ARBA00022989"/>
    </source>
</evidence>
<evidence type="ECO:0000313" key="9">
    <source>
        <dbReference type="Proteomes" id="UP001651880"/>
    </source>
</evidence>
<keyword evidence="3 7" id="KW-1003">Cell membrane</keyword>
<dbReference type="InterPro" id="IPR001712">
    <property type="entry name" value="T3SS_FHIPEP"/>
</dbReference>
<dbReference type="PROSITE" id="PS00994">
    <property type="entry name" value="FHIPEP"/>
    <property type="match status" value="1"/>
</dbReference>
<keyword evidence="9" id="KW-1185">Reference proteome</keyword>
<name>A0ABT1N9Q4_9FIRM</name>
<dbReference type="InterPro" id="IPR025505">
    <property type="entry name" value="FHIPEP_CS"/>
</dbReference>
<dbReference type="InterPro" id="IPR042194">
    <property type="entry name" value="FHIPEP_1"/>
</dbReference>
<feature type="transmembrane region" description="Helical" evidence="7">
    <location>
        <begin position="189"/>
        <end position="210"/>
    </location>
</feature>
<comment type="subcellular location">
    <subcellularLocation>
        <location evidence="1 7">Cell membrane</location>
        <topology evidence="1 7">Multi-pass membrane protein</topology>
    </subcellularLocation>
</comment>
<keyword evidence="8" id="KW-0966">Cell projection</keyword>
<feature type="transmembrane region" description="Helical" evidence="7">
    <location>
        <begin position="270"/>
        <end position="287"/>
    </location>
</feature>
<dbReference type="EMBL" id="JAJEKE010000001">
    <property type="protein sequence ID" value="MCQ1527982.1"/>
    <property type="molecule type" value="Genomic_DNA"/>
</dbReference>
<dbReference type="PANTHER" id="PTHR30161:SF1">
    <property type="entry name" value="FLAGELLAR BIOSYNTHESIS PROTEIN FLHA-RELATED"/>
    <property type="match status" value="1"/>
</dbReference>
<feature type="transmembrane region" description="Helical" evidence="7">
    <location>
        <begin position="62"/>
        <end position="82"/>
    </location>
</feature>
<reference evidence="8 9" key="1">
    <citation type="submission" date="2021-10" db="EMBL/GenBank/DDBJ databases">
        <title>Lutispora strain m25 sp. nov., a thermophilic, non-spore-forming bacterium isolated from a lab-scale methanogenic bioreactor digesting anaerobic sludge.</title>
        <authorList>
            <person name="El Houari A."/>
            <person name="Mcdonald J."/>
        </authorList>
    </citation>
    <scope>NUCLEOTIDE SEQUENCE [LARGE SCALE GENOMIC DNA]</scope>
    <source>
        <strain evidence="9">m25</strain>
    </source>
</reference>
<evidence type="ECO:0000256" key="6">
    <source>
        <dbReference type="ARBA" id="ARBA00023136"/>
    </source>
</evidence>
<keyword evidence="7" id="KW-1005">Bacterial flagellum biogenesis</keyword>
<keyword evidence="4 7" id="KW-0812">Transmembrane</keyword>
<comment type="function">
    <text evidence="7">Required for formation of the rod structure of the flagellar apparatus. Together with FliI and FliH, may constitute the export apparatus of flagellin.</text>
</comment>
<dbReference type="Proteomes" id="UP001651880">
    <property type="component" value="Unassembled WGS sequence"/>
</dbReference>
<evidence type="ECO:0000256" key="7">
    <source>
        <dbReference type="RuleBase" id="RU364093"/>
    </source>
</evidence>
<feature type="transmembrane region" description="Helical" evidence="7">
    <location>
        <begin position="94"/>
        <end position="120"/>
    </location>
</feature>
<dbReference type="Gene3D" id="1.10.8.540">
    <property type="entry name" value="FHIPEP family, domain 3"/>
    <property type="match status" value="1"/>
</dbReference>
<evidence type="ECO:0000256" key="1">
    <source>
        <dbReference type="ARBA" id="ARBA00004651"/>
    </source>
</evidence>
<keyword evidence="8" id="KW-0969">Cilium</keyword>
<dbReference type="InterPro" id="IPR042196">
    <property type="entry name" value="FHIPEP_4"/>
</dbReference>
<organism evidence="8 9">
    <name type="scientific">Lutispora saccharofermentans</name>
    <dbReference type="NCBI Taxonomy" id="3024236"/>
    <lineage>
        <taxon>Bacteria</taxon>
        <taxon>Bacillati</taxon>
        <taxon>Bacillota</taxon>
        <taxon>Clostridia</taxon>
        <taxon>Lutisporales</taxon>
        <taxon>Lutisporaceae</taxon>
        <taxon>Lutispora</taxon>
    </lineage>
</organism>
<keyword evidence="8" id="KW-0282">Flagellum</keyword>
<dbReference type="Gene3D" id="3.40.50.12790">
    <property type="entry name" value="FHIPEP family, domain 4"/>
    <property type="match status" value="1"/>
</dbReference>
<evidence type="ECO:0000256" key="3">
    <source>
        <dbReference type="ARBA" id="ARBA00022475"/>
    </source>
</evidence>
<dbReference type="Gene3D" id="3.40.30.60">
    <property type="entry name" value="FHIPEP family, domain 1"/>
    <property type="match status" value="1"/>
</dbReference>
<keyword evidence="7" id="KW-0813">Transport</keyword>
<dbReference type="InterPro" id="IPR006301">
    <property type="entry name" value="FlhA"/>
</dbReference>
<evidence type="ECO:0000313" key="8">
    <source>
        <dbReference type="EMBL" id="MCQ1527982.1"/>
    </source>
</evidence>
<dbReference type="PIRSF" id="PIRSF005419">
    <property type="entry name" value="FlhA"/>
    <property type="match status" value="1"/>
</dbReference>
<dbReference type="PANTHER" id="PTHR30161">
    <property type="entry name" value="FLAGELLAR EXPORT PROTEIN, MEMBRANE FLHA SUBUNIT-RELATED"/>
    <property type="match status" value="1"/>
</dbReference>
<keyword evidence="7" id="KW-1006">Bacterial flagellum protein export</keyword>
<evidence type="ECO:0000256" key="4">
    <source>
        <dbReference type="ARBA" id="ARBA00022692"/>
    </source>
</evidence>
<comment type="caution">
    <text evidence="8">The sequence shown here is derived from an EMBL/GenBank/DDBJ whole genome shotgun (WGS) entry which is preliminary data.</text>
</comment>
<feature type="transmembrane region" description="Helical" evidence="7">
    <location>
        <begin position="31"/>
        <end position="50"/>
    </location>
</feature>
<dbReference type="PRINTS" id="PR00949">
    <property type="entry name" value="TYPE3IMAPROT"/>
</dbReference>
<proteinExistence type="inferred from homology"/>
<comment type="similarity">
    <text evidence="2 7">Belongs to the FHIPEP (flagella/HR/invasion proteins export pore) family.</text>
</comment>
<dbReference type="Pfam" id="PF00771">
    <property type="entry name" value="FHIPEP"/>
    <property type="match status" value="1"/>
</dbReference>
<gene>
    <name evidence="7 8" type="primary">flhA</name>
    <name evidence="8" type="ORF">LJD61_00255</name>
</gene>
<dbReference type="RefSeq" id="WP_255225498.1">
    <property type="nucleotide sequence ID" value="NZ_JAJEKE010000001.1"/>
</dbReference>
<feature type="transmembrane region" description="Helical" evidence="7">
    <location>
        <begin position="7"/>
        <end position="25"/>
    </location>
</feature>
<evidence type="ECO:0000256" key="2">
    <source>
        <dbReference type="ARBA" id="ARBA00008835"/>
    </source>
</evidence>
<keyword evidence="6 7" id="KW-0472">Membrane</keyword>
<keyword evidence="5 7" id="KW-1133">Transmembrane helix</keyword>
<sequence length="676" mass="74004">MFKFGDIIVAIAVIAIVLLIIIPIPTFLMDLLLTINISLSLIILIIAMYIKEPLQFSIFPSLLLITTLFRLSLNISSTRLILGNADAGNVIEAFGNFVIGSNSIVGIIIYLIIVVIQFMVITKGAERVAEVSARFTLDAMPGKQMAIDADLNSGLISEGEAKDRRKKVQREADFYGAMDGASKFVKGDAIAGIIITIINISAGFAIGILQKGMEMTEAAAIYTNLTVGDGLVSQIPALLISTATGIIVTRAASESNLGNEMIKQLFSQPRALYIASGVLIILAFTGLPPLPNIILSGLLSFMAYTLQKTIKEAEMEQEIRDQGNEADEIRKPENVMSLLQVDPIELEFGYGILPLVDANQGGDLLDRLVMIRRQCALDLGIVVPIIRLRDNIQLKPNEYVIKIKGTDVANGEIMFDNYLAMNPGTAEGDLDGIKTVEPAFGLPAVWINESQREKAEMMGYTVVDPPSIIATHLTEVIKAHSAELLGRQDVQKLLDNIKESYPALVDEVLPKILSLGEIHKVLTNLLKENISIRDLVTIMEALADYGVLTKDTDMLTEYVRQSMSRAITKRFINNKKVKVITLAQELEQTIVDSVQQTDYGSYISIDPQATQSIAASLMKEIQKFMSIGEQPLILTSPMVRMYFKRIAEGVAPGLIVLSYNEIDPSIEVQSIGMVSI</sequence>